<dbReference type="InterPro" id="IPR027417">
    <property type="entry name" value="P-loop_NTPase"/>
</dbReference>
<keyword evidence="11" id="KW-0902">Two-component regulatory system</keyword>
<dbReference type="STRING" id="211460.YH63_17880"/>
<dbReference type="EC" id="2.7.13.3" evidence="3"/>
<comment type="caution">
    <text evidence="15">The sequence shown here is derived from an EMBL/GenBank/DDBJ whole genome shotgun (WGS) entry which is preliminary data.</text>
</comment>
<dbReference type="CDD" id="cd00075">
    <property type="entry name" value="HATPase"/>
    <property type="match status" value="1"/>
</dbReference>
<dbReference type="GO" id="GO:0005737">
    <property type="term" value="C:cytoplasm"/>
    <property type="evidence" value="ECO:0007669"/>
    <property type="project" value="UniProtKB-ARBA"/>
</dbReference>
<dbReference type="Gene3D" id="3.40.50.300">
    <property type="entry name" value="P-loop containing nucleotide triphosphate hydrolases"/>
    <property type="match status" value="1"/>
</dbReference>
<comment type="subcellular location">
    <subcellularLocation>
        <location evidence="2">Membrane</location>
        <topology evidence="2">Multi-pass membrane protein</topology>
    </subcellularLocation>
</comment>
<evidence type="ECO:0000256" key="2">
    <source>
        <dbReference type="ARBA" id="ARBA00004141"/>
    </source>
</evidence>
<accession>A0A4U6BIX9</accession>
<evidence type="ECO:0000256" key="10">
    <source>
        <dbReference type="ARBA" id="ARBA00022989"/>
    </source>
</evidence>
<dbReference type="SUPFAM" id="SSF47384">
    <property type="entry name" value="Homodimeric domain of signal transducing histidine kinase"/>
    <property type="match status" value="1"/>
</dbReference>
<proteinExistence type="predicted"/>
<evidence type="ECO:0000256" key="4">
    <source>
        <dbReference type="ARBA" id="ARBA00022553"/>
    </source>
</evidence>
<evidence type="ECO:0000256" key="6">
    <source>
        <dbReference type="ARBA" id="ARBA00022692"/>
    </source>
</evidence>
<dbReference type="InterPro" id="IPR003594">
    <property type="entry name" value="HATPase_dom"/>
</dbReference>
<gene>
    <name evidence="15" type="ORF">YH63_000985</name>
</gene>
<dbReference type="InterPro" id="IPR014729">
    <property type="entry name" value="Rossmann-like_a/b/a_fold"/>
</dbReference>
<dbReference type="InterPro" id="IPR003661">
    <property type="entry name" value="HisK_dim/P_dom"/>
</dbReference>
<evidence type="ECO:0000256" key="12">
    <source>
        <dbReference type="ARBA" id="ARBA00023136"/>
    </source>
</evidence>
<sequence>MSSEETKRASPDALLALAGKEGRGRLKIFLGAAPGVGKTYAMLTAARSEKSGGKDIAAGLIETHGRRETEQLIDGFEVLPRKPIVYRNQVMREFDLDAALARRPDLLLVDEYAHTNVPGSRHPKRWQDIDELLRAGINVWTTLNIQHLESLNDVVQKISKVRVRETVPDKVFDKADEVVLVDFPPDELLKRLAEGKIYVQDTAARAVDNFFKPQNLTALRELALRRAAERVDATLIESMQAQAIEGPWAAGERILACVGPDQISPSVVRAAKRLADLMDAPWIAVTVERPGAYIDSVARQRLDEILKLAESLGAETQTLTGTDMPAELLRFAKFENVTQIVVGRARGGFINELLRRSLPHELVRRTQDIAIHLVTRAADAAGSPPRPRRRWSLEKLNALHFFYATAAVGGAVVVGEVLTRLTPIPNLSIVFLLAVLFSAMNFGIWPAIYASILSFLAYNFFFISPLHTLTVAEPYELLALVIFLVVAITSAAMAARVREQARISADRMRATRRLYEFTRRLSGLASSVDVAEGAASEIHTSLRRPVVVLLAKDDDVALTAAWPPEDELDAAAMTAARWAYNHAEPAGANTGTLPIIPWLFTPLRIGNKVLGTIGVATEKDAPPLDSEERALLDTLCGQAAAALERASLAGEMVDAKTAAEAERVRNTLLASISHDFRTPLSSILGSATSLLDYGDKLDAASKNDLLGQIKQETEGLDEMVRNLLAITRIDAGALELRSDWIDLRDIVARVVSAVRRRGARQSLAIELPADLPLVRADAILIEQAVGNIVANAVLHTPQHTHIVIDAVAADSEISLRVTDNGLGIAVDMLPRIFDRFVKGGGVNASTDGRQGTGLGLAIAKGIMEAHGGSIRAESPVAENHGTRFIMTFPRKDPKA</sequence>
<evidence type="ECO:0000259" key="14">
    <source>
        <dbReference type="PROSITE" id="PS50109"/>
    </source>
</evidence>
<feature type="domain" description="Histidine kinase" evidence="14">
    <location>
        <begin position="671"/>
        <end position="892"/>
    </location>
</feature>
<name>A0A4U6BIX9_9BRAD</name>
<dbReference type="RefSeq" id="WP_046829216.1">
    <property type="nucleotide sequence ID" value="NZ_LBIA02000001.1"/>
</dbReference>
<evidence type="ECO:0000313" key="15">
    <source>
        <dbReference type="EMBL" id="TKT70110.1"/>
    </source>
</evidence>
<dbReference type="InterPro" id="IPR036097">
    <property type="entry name" value="HisK_dim/P_sf"/>
</dbReference>
<dbReference type="Gene3D" id="3.30.450.40">
    <property type="match status" value="1"/>
</dbReference>
<feature type="transmembrane region" description="Helical" evidence="13">
    <location>
        <begin position="398"/>
        <end position="418"/>
    </location>
</feature>
<keyword evidence="16" id="KW-1185">Reference proteome</keyword>
<dbReference type="InterPro" id="IPR036890">
    <property type="entry name" value="HATPase_C_sf"/>
</dbReference>
<dbReference type="PANTHER" id="PTHR45569">
    <property type="entry name" value="SENSOR PROTEIN KDPD"/>
    <property type="match status" value="1"/>
</dbReference>
<dbReference type="Gene3D" id="3.30.565.10">
    <property type="entry name" value="Histidine kinase-like ATPase, C-terminal domain"/>
    <property type="match status" value="1"/>
</dbReference>
<keyword evidence="9" id="KW-0067">ATP-binding</keyword>
<dbReference type="PROSITE" id="PS50109">
    <property type="entry name" value="HIS_KIN"/>
    <property type="match status" value="1"/>
</dbReference>
<evidence type="ECO:0000313" key="16">
    <source>
        <dbReference type="Proteomes" id="UP000034832"/>
    </source>
</evidence>
<evidence type="ECO:0000256" key="9">
    <source>
        <dbReference type="ARBA" id="ARBA00022840"/>
    </source>
</evidence>
<evidence type="ECO:0000256" key="1">
    <source>
        <dbReference type="ARBA" id="ARBA00000085"/>
    </source>
</evidence>
<dbReference type="Pfam" id="PF00512">
    <property type="entry name" value="HisKA"/>
    <property type="match status" value="1"/>
</dbReference>
<dbReference type="InterPro" id="IPR025201">
    <property type="entry name" value="KdpD_TM"/>
</dbReference>
<dbReference type="InterPro" id="IPR052023">
    <property type="entry name" value="Histidine_kinase_KdpD"/>
</dbReference>
<keyword evidence="10 13" id="KW-1133">Transmembrane helix</keyword>
<evidence type="ECO:0000256" key="5">
    <source>
        <dbReference type="ARBA" id="ARBA00022679"/>
    </source>
</evidence>
<dbReference type="SMART" id="SM00388">
    <property type="entry name" value="HisKA"/>
    <property type="match status" value="1"/>
</dbReference>
<dbReference type="OrthoDB" id="9806130at2"/>
<dbReference type="Gene3D" id="1.20.120.620">
    <property type="entry name" value="Backbone structure of the membrane domain of e. Coli histidine kinase receptor kdpd"/>
    <property type="match status" value="1"/>
</dbReference>
<dbReference type="GO" id="GO:0000155">
    <property type="term" value="F:phosphorelay sensor kinase activity"/>
    <property type="evidence" value="ECO:0007669"/>
    <property type="project" value="InterPro"/>
</dbReference>
<feature type="transmembrane region" description="Helical" evidence="13">
    <location>
        <begin position="477"/>
        <end position="497"/>
    </location>
</feature>
<dbReference type="AlphaFoldDB" id="A0A4U6BIX9"/>
<dbReference type="InterPro" id="IPR004358">
    <property type="entry name" value="Sig_transdc_His_kin-like_C"/>
</dbReference>
<keyword evidence="7" id="KW-0547">Nucleotide-binding</keyword>
<protein>
    <recommendedName>
        <fullName evidence="3">histidine kinase</fullName>
        <ecNumber evidence="3">2.7.13.3</ecNumber>
    </recommendedName>
</protein>
<dbReference type="InterPro" id="IPR005467">
    <property type="entry name" value="His_kinase_dom"/>
</dbReference>
<organism evidence="15 16">
    <name type="scientific">Afipia massiliensis</name>
    <dbReference type="NCBI Taxonomy" id="211460"/>
    <lineage>
        <taxon>Bacteria</taxon>
        <taxon>Pseudomonadati</taxon>
        <taxon>Pseudomonadota</taxon>
        <taxon>Alphaproteobacteria</taxon>
        <taxon>Hyphomicrobiales</taxon>
        <taxon>Nitrobacteraceae</taxon>
        <taxon>Afipia</taxon>
    </lineage>
</organism>
<dbReference type="Pfam" id="PF13492">
    <property type="entry name" value="GAF_3"/>
    <property type="match status" value="1"/>
</dbReference>
<dbReference type="PRINTS" id="PR00344">
    <property type="entry name" value="BCTRLSENSOR"/>
</dbReference>
<dbReference type="InterPro" id="IPR003852">
    <property type="entry name" value="Sig_transdc_His_kinase_KdpD_N"/>
</dbReference>
<dbReference type="SUPFAM" id="SSF55781">
    <property type="entry name" value="GAF domain-like"/>
    <property type="match status" value="1"/>
</dbReference>
<feature type="transmembrane region" description="Helical" evidence="13">
    <location>
        <begin position="430"/>
        <end position="457"/>
    </location>
</feature>
<dbReference type="Pfam" id="PF02518">
    <property type="entry name" value="HATPase_c"/>
    <property type="match status" value="1"/>
</dbReference>
<dbReference type="InterPro" id="IPR029016">
    <property type="entry name" value="GAF-like_dom_sf"/>
</dbReference>
<evidence type="ECO:0000256" key="3">
    <source>
        <dbReference type="ARBA" id="ARBA00012438"/>
    </source>
</evidence>
<evidence type="ECO:0000256" key="8">
    <source>
        <dbReference type="ARBA" id="ARBA00022777"/>
    </source>
</evidence>
<dbReference type="EMBL" id="LBIA02000001">
    <property type="protein sequence ID" value="TKT70110.1"/>
    <property type="molecule type" value="Genomic_DNA"/>
</dbReference>
<dbReference type="CDD" id="cd00082">
    <property type="entry name" value="HisKA"/>
    <property type="match status" value="1"/>
</dbReference>
<evidence type="ECO:0000256" key="11">
    <source>
        <dbReference type="ARBA" id="ARBA00023012"/>
    </source>
</evidence>
<keyword evidence="8 15" id="KW-0418">Kinase</keyword>
<dbReference type="Pfam" id="PF02702">
    <property type="entry name" value="KdpD"/>
    <property type="match status" value="1"/>
</dbReference>
<keyword evidence="5" id="KW-0808">Transferase</keyword>
<evidence type="ECO:0000256" key="7">
    <source>
        <dbReference type="ARBA" id="ARBA00022741"/>
    </source>
</evidence>
<keyword evidence="12 13" id="KW-0472">Membrane</keyword>
<reference evidence="15" key="1">
    <citation type="submission" date="2019-04" db="EMBL/GenBank/DDBJ databases">
        <title>Whole genome sequencing of cave bacteria.</title>
        <authorList>
            <person name="Gan H.M."/>
            <person name="Barton H."/>
            <person name="Savka M.A."/>
        </authorList>
    </citation>
    <scope>NUCLEOTIDE SEQUENCE [LARGE SCALE GENOMIC DNA]</scope>
    <source>
        <strain evidence="15">LC387</strain>
    </source>
</reference>
<dbReference type="Gene3D" id="3.40.50.620">
    <property type="entry name" value="HUPs"/>
    <property type="match status" value="1"/>
</dbReference>
<evidence type="ECO:0000256" key="13">
    <source>
        <dbReference type="SAM" id="Phobius"/>
    </source>
</evidence>
<dbReference type="GO" id="GO:0005886">
    <property type="term" value="C:plasma membrane"/>
    <property type="evidence" value="ECO:0007669"/>
    <property type="project" value="TreeGrafter"/>
</dbReference>
<dbReference type="InterPro" id="IPR003018">
    <property type="entry name" value="GAF"/>
</dbReference>
<keyword evidence="4" id="KW-0597">Phosphoprotein</keyword>
<dbReference type="InterPro" id="IPR038318">
    <property type="entry name" value="KdpD_sf"/>
</dbReference>
<dbReference type="Proteomes" id="UP000034832">
    <property type="component" value="Unassembled WGS sequence"/>
</dbReference>
<dbReference type="Pfam" id="PF13493">
    <property type="entry name" value="DUF4118"/>
    <property type="match status" value="1"/>
</dbReference>
<dbReference type="SMART" id="SM00387">
    <property type="entry name" value="HATPase_c"/>
    <property type="match status" value="1"/>
</dbReference>
<keyword evidence="6 13" id="KW-0812">Transmembrane</keyword>
<dbReference type="FunFam" id="3.40.50.300:FF:000483">
    <property type="entry name" value="Sensor histidine kinase KdpD"/>
    <property type="match status" value="1"/>
</dbReference>
<comment type="catalytic activity">
    <reaction evidence="1">
        <text>ATP + protein L-histidine = ADP + protein N-phospho-L-histidine.</text>
        <dbReference type="EC" id="2.7.13.3"/>
    </reaction>
</comment>
<dbReference type="PANTHER" id="PTHR45569:SF1">
    <property type="entry name" value="SENSOR PROTEIN KDPD"/>
    <property type="match status" value="1"/>
</dbReference>
<dbReference type="GO" id="GO:0005524">
    <property type="term" value="F:ATP binding"/>
    <property type="evidence" value="ECO:0007669"/>
    <property type="project" value="UniProtKB-KW"/>
</dbReference>
<dbReference type="SUPFAM" id="SSF55874">
    <property type="entry name" value="ATPase domain of HSP90 chaperone/DNA topoisomerase II/histidine kinase"/>
    <property type="match status" value="1"/>
</dbReference>
<dbReference type="Gene3D" id="1.10.287.130">
    <property type="match status" value="1"/>
</dbReference>
<dbReference type="SUPFAM" id="SSF52402">
    <property type="entry name" value="Adenine nucleotide alpha hydrolases-like"/>
    <property type="match status" value="1"/>
</dbReference>